<dbReference type="RefSeq" id="WP_257511346.1">
    <property type="nucleotide sequence ID" value="NZ_JANKHG010000016.1"/>
</dbReference>
<evidence type="ECO:0000256" key="12">
    <source>
        <dbReference type="ARBA" id="ARBA00038905"/>
    </source>
</evidence>
<evidence type="ECO:0000256" key="11">
    <source>
        <dbReference type="ARBA" id="ARBA00036904"/>
    </source>
</evidence>
<evidence type="ECO:0000256" key="16">
    <source>
        <dbReference type="ARBA" id="ARBA00042798"/>
    </source>
</evidence>
<keyword evidence="4" id="KW-0235">DNA replication</keyword>
<sequence length="327" mass="36033">MTSHLKPRIDVAVAVVFNSAGQVLWGCRPEGKPYAGYWEFPGGKVESDETVWQALVRELKEELDITAREGGPWFRIEHDYEHANVRLHLYRVWAFEGTPKSLEQQAFTWASLDSSDLSPILPATAPLLPKLAQPTVMALSNYEAGFDACANRLEQALRRIHAPVYVQLREKTLTGEALIRAFEHCYGLCQETGQAMLLNSATWMSLQVYLDALPCPLHLTEPHLLAGDFSNLQCAGASVHSAESLDAAFNRGLSYAVLGAVKQTMSHPGQPGLGWETFQNIAVNSRLPVFAIGGLSLADNDEARRHGAHGMAMLSQFDVKAFKDCTI</sequence>
<proteinExistence type="inferred from homology"/>
<dbReference type="InterPro" id="IPR013785">
    <property type="entry name" value="Aldolase_TIM"/>
</dbReference>
<name>A0ABT1XFP7_9BURK</name>
<dbReference type="Pfam" id="PF02581">
    <property type="entry name" value="TMP-TENI"/>
    <property type="match status" value="1"/>
</dbReference>
<dbReference type="EC" id="3.6.1.55" evidence="12"/>
<comment type="similarity">
    <text evidence="2">Belongs to the Nudix hydrolase family.</text>
</comment>
<dbReference type="CDD" id="cd03425">
    <property type="entry name" value="NUDIX_MutT_NudA_like"/>
    <property type="match status" value="1"/>
</dbReference>
<reference evidence="18" key="1">
    <citation type="submission" date="2022-07" db="EMBL/GenBank/DDBJ databases">
        <authorList>
            <person name="Xamxidin M."/>
        </authorList>
    </citation>
    <scope>NUCLEOTIDE SEQUENCE</scope>
    <source>
        <strain evidence="18">YS8-69</strain>
    </source>
</reference>
<keyword evidence="8" id="KW-0460">Magnesium</keyword>
<dbReference type="EMBL" id="JANKHG010000016">
    <property type="protein sequence ID" value="MCR2746100.1"/>
    <property type="molecule type" value="Genomic_DNA"/>
</dbReference>
<dbReference type="SUPFAM" id="SSF55811">
    <property type="entry name" value="Nudix"/>
    <property type="match status" value="1"/>
</dbReference>
<keyword evidence="7 18" id="KW-0378">Hydrolase</keyword>
<dbReference type="InterPro" id="IPR022998">
    <property type="entry name" value="ThiamineP_synth_TenI"/>
</dbReference>
<dbReference type="InterPro" id="IPR000086">
    <property type="entry name" value="NUDIX_hydrolase_dom"/>
</dbReference>
<dbReference type="PANTHER" id="PTHR47707:SF1">
    <property type="entry name" value="NUDIX HYDROLASE FAMILY PROTEIN"/>
    <property type="match status" value="1"/>
</dbReference>
<dbReference type="NCBIfam" id="NF006530">
    <property type="entry name" value="PRK08999.1"/>
    <property type="match status" value="1"/>
</dbReference>
<keyword evidence="19" id="KW-1185">Reference proteome</keyword>
<gene>
    <name evidence="18" type="ORF">NSP04_05525</name>
</gene>
<dbReference type="PROSITE" id="PS51462">
    <property type="entry name" value="NUDIX"/>
    <property type="match status" value="1"/>
</dbReference>
<evidence type="ECO:0000256" key="8">
    <source>
        <dbReference type="ARBA" id="ARBA00022842"/>
    </source>
</evidence>
<dbReference type="PANTHER" id="PTHR47707">
    <property type="entry name" value="8-OXO-DGTP DIPHOSPHATASE"/>
    <property type="match status" value="1"/>
</dbReference>
<evidence type="ECO:0000256" key="10">
    <source>
        <dbReference type="ARBA" id="ARBA00035861"/>
    </source>
</evidence>
<dbReference type="SUPFAM" id="SSF51391">
    <property type="entry name" value="Thiamin phosphate synthase"/>
    <property type="match status" value="1"/>
</dbReference>
<evidence type="ECO:0000313" key="19">
    <source>
        <dbReference type="Proteomes" id="UP001165267"/>
    </source>
</evidence>
<organism evidence="18 19">
    <name type="scientific">Limnobacter parvus</name>
    <dbReference type="NCBI Taxonomy" id="2939690"/>
    <lineage>
        <taxon>Bacteria</taxon>
        <taxon>Pseudomonadati</taxon>
        <taxon>Pseudomonadota</taxon>
        <taxon>Betaproteobacteria</taxon>
        <taxon>Burkholderiales</taxon>
        <taxon>Burkholderiaceae</taxon>
        <taxon>Limnobacter</taxon>
    </lineage>
</organism>
<evidence type="ECO:0000313" key="18">
    <source>
        <dbReference type="EMBL" id="MCR2746100.1"/>
    </source>
</evidence>
<keyword evidence="6" id="KW-0227">DNA damage</keyword>
<comment type="catalytic activity">
    <reaction evidence="11">
        <text>8-oxo-GTP + H2O = 8-oxo-GMP + diphosphate + H(+)</text>
        <dbReference type="Rhea" id="RHEA:67616"/>
        <dbReference type="ChEBI" id="CHEBI:15377"/>
        <dbReference type="ChEBI" id="CHEBI:15378"/>
        <dbReference type="ChEBI" id="CHEBI:33019"/>
        <dbReference type="ChEBI" id="CHEBI:143553"/>
        <dbReference type="ChEBI" id="CHEBI:145694"/>
    </reaction>
</comment>
<evidence type="ECO:0000256" key="2">
    <source>
        <dbReference type="ARBA" id="ARBA00005582"/>
    </source>
</evidence>
<keyword evidence="3" id="KW-0515">Mutator protein</keyword>
<evidence type="ECO:0000256" key="14">
    <source>
        <dbReference type="ARBA" id="ARBA00041592"/>
    </source>
</evidence>
<dbReference type="InterPro" id="IPR015797">
    <property type="entry name" value="NUDIX_hydrolase-like_dom_sf"/>
</dbReference>
<keyword evidence="9" id="KW-0234">DNA repair</keyword>
<dbReference type="Gene3D" id="3.20.20.70">
    <property type="entry name" value="Aldolase class I"/>
    <property type="match status" value="1"/>
</dbReference>
<keyword evidence="5" id="KW-0479">Metal-binding</keyword>
<protein>
    <recommendedName>
        <fullName evidence="13">8-oxo-dGTP diphosphatase</fullName>
        <ecNumber evidence="12">3.6.1.55</ecNumber>
    </recommendedName>
    <alternativeName>
        <fullName evidence="16">7,8-dihydro-8-oxoguanine-triphosphatase</fullName>
    </alternativeName>
    <alternativeName>
        <fullName evidence="15">Mutator protein MutT</fullName>
    </alternativeName>
    <alternativeName>
        <fullName evidence="14">dGTP pyrophosphohydrolase</fullName>
    </alternativeName>
</protein>
<evidence type="ECO:0000256" key="9">
    <source>
        <dbReference type="ARBA" id="ARBA00023204"/>
    </source>
</evidence>
<evidence type="ECO:0000256" key="6">
    <source>
        <dbReference type="ARBA" id="ARBA00022763"/>
    </source>
</evidence>
<evidence type="ECO:0000256" key="4">
    <source>
        <dbReference type="ARBA" id="ARBA00022705"/>
    </source>
</evidence>
<evidence type="ECO:0000256" key="3">
    <source>
        <dbReference type="ARBA" id="ARBA00022457"/>
    </source>
</evidence>
<dbReference type="CDD" id="cd00564">
    <property type="entry name" value="TMP_TenI"/>
    <property type="match status" value="1"/>
</dbReference>
<comment type="catalytic activity">
    <reaction evidence="10">
        <text>8-oxo-dGTP + H2O = 8-oxo-dGMP + diphosphate + H(+)</text>
        <dbReference type="Rhea" id="RHEA:31575"/>
        <dbReference type="ChEBI" id="CHEBI:15377"/>
        <dbReference type="ChEBI" id="CHEBI:15378"/>
        <dbReference type="ChEBI" id="CHEBI:33019"/>
        <dbReference type="ChEBI" id="CHEBI:63224"/>
        <dbReference type="ChEBI" id="CHEBI:77896"/>
        <dbReference type="EC" id="3.6.1.55"/>
    </reaction>
</comment>
<evidence type="ECO:0000256" key="13">
    <source>
        <dbReference type="ARBA" id="ARBA00040794"/>
    </source>
</evidence>
<comment type="caution">
    <text evidence="18">The sequence shown here is derived from an EMBL/GenBank/DDBJ whole genome shotgun (WGS) entry which is preliminary data.</text>
</comment>
<feature type="domain" description="Nudix hydrolase" evidence="17">
    <location>
        <begin position="7"/>
        <end position="133"/>
    </location>
</feature>
<dbReference type="Proteomes" id="UP001165267">
    <property type="component" value="Unassembled WGS sequence"/>
</dbReference>
<evidence type="ECO:0000259" key="17">
    <source>
        <dbReference type="PROSITE" id="PS51462"/>
    </source>
</evidence>
<accession>A0ABT1XFP7</accession>
<dbReference type="PROSITE" id="PS00893">
    <property type="entry name" value="NUDIX_BOX"/>
    <property type="match status" value="1"/>
</dbReference>
<evidence type="ECO:0000256" key="5">
    <source>
        <dbReference type="ARBA" id="ARBA00022723"/>
    </source>
</evidence>
<evidence type="ECO:0000256" key="15">
    <source>
        <dbReference type="ARBA" id="ARBA00041979"/>
    </source>
</evidence>
<dbReference type="InterPro" id="IPR020084">
    <property type="entry name" value="NUDIX_hydrolase_CS"/>
</dbReference>
<comment type="cofactor">
    <cofactor evidence="1">
        <name>Mg(2+)</name>
        <dbReference type="ChEBI" id="CHEBI:18420"/>
    </cofactor>
</comment>
<dbReference type="InterPro" id="IPR036206">
    <property type="entry name" value="ThiamineP_synth_sf"/>
</dbReference>
<dbReference type="InterPro" id="IPR047127">
    <property type="entry name" value="MutT-like"/>
</dbReference>
<dbReference type="GO" id="GO:0016787">
    <property type="term" value="F:hydrolase activity"/>
    <property type="evidence" value="ECO:0007669"/>
    <property type="project" value="UniProtKB-KW"/>
</dbReference>
<dbReference type="Pfam" id="PF00293">
    <property type="entry name" value="NUDIX"/>
    <property type="match status" value="1"/>
</dbReference>
<dbReference type="Gene3D" id="3.90.79.10">
    <property type="entry name" value="Nucleoside Triphosphate Pyrophosphohydrolase"/>
    <property type="match status" value="1"/>
</dbReference>
<evidence type="ECO:0000256" key="1">
    <source>
        <dbReference type="ARBA" id="ARBA00001946"/>
    </source>
</evidence>
<evidence type="ECO:0000256" key="7">
    <source>
        <dbReference type="ARBA" id="ARBA00022801"/>
    </source>
</evidence>